<reference evidence="3 4" key="2">
    <citation type="journal article" date="2005" name="Science">
        <title>The genome of the African trypanosome Trypanosoma brucei.</title>
        <authorList>
            <person name="Berriman M."/>
            <person name="Ghedin E."/>
            <person name="Hertz-Fowler C."/>
            <person name="Blandin G."/>
            <person name="Renauld H."/>
            <person name="Bartholomeu D.C."/>
            <person name="Lennard N.J."/>
            <person name="Caler E."/>
            <person name="Hamlin N.E."/>
            <person name="Haas B."/>
            <person name="Bohme U."/>
            <person name="Hannick L."/>
            <person name="Aslett M.A."/>
            <person name="Shallom J."/>
            <person name="Marcello L."/>
            <person name="Hou L."/>
            <person name="Wickstead B."/>
            <person name="Alsmark U.C."/>
            <person name="Arrowsmith C."/>
            <person name="Atkin R.J."/>
            <person name="Barron A.J."/>
            <person name="Bringaud F."/>
            <person name="Brooks K."/>
            <person name="Carrington M."/>
            <person name="Cherevach I."/>
            <person name="Chillingworth T.J."/>
            <person name="Churcher C."/>
            <person name="Clark L.N."/>
            <person name="Corton C.H."/>
            <person name="Cronin A."/>
            <person name="Davies R.M."/>
            <person name="Doggett J."/>
            <person name="Djikeng A."/>
            <person name="Feldblyum T."/>
            <person name="Field M.C."/>
            <person name="Fraser A."/>
            <person name="Goodhead I."/>
            <person name="Hance Z."/>
            <person name="Harper D."/>
            <person name="Harris B.R."/>
            <person name="Hauser H."/>
            <person name="Hostetler J."/>
            <person name="Ivens A."/>
            <person name="Jagels K."/>
            <person name="Johnson D."/>
            <person name="Johnson J."/>
            <person name="Jones K."/>
            <person name="Kerhornou A.X."/>
            <person name="Koo H."/>
            <person name="Larke N."/>
            <person name="Landfear S."/>
            <person name="Larkin C."/>
            <person name="Leech V."/>
            <person name="Line A."/>
            <person name="Lord A."/>
            <person name="Macleod A."/>
            <person name="Mooney P.J."/>
            <person name="Moule S."/>
            <person name="Martin D.M."/>
            <person name="Morgan G.W."/>
            <person name="Mungall K."/>
            <person name="Norbertczak H."/>
            <person name="Ormond D."/>
            <person name="Pai G."/>
            <person name="Peacock C.S."/>
            <person name="Peterson J."/>
            <person name="Quail M.A."/>
            <person name="Rabbinowitsch E."/>
            <person name="Rajandream M.A."/>
            <person name="Reitter C."/>
            <person name="Salzberg S.L."/>
            <person name="Sanders M."/>
            <person name="Schobel S."/>
            <person name="Sharp S."/>
            <person name="Simmonds M."/>
            <person name="Simpson A.J."/>
            <person name="Tallon L."/>
            <person name="Turner C.M."/>
            <person name="Tait A."/>
            <person name="Tivey A.R."/>
            <person name="Van Aken S."/>
            <person name="Walker D."/>
            <person name="Wanless D."/>
            <person name="Wang S."/>
            <person name="White B."/>
            <person name="White O."/>
            <person name="Whitehead S."/>
            <person name="Woodward J."/>
            <person name="Wortman J."/>
            <person name="Adams M.D."/>
            <person name="Embley T.M."/>
            <person name="Gull K."/>
            <person name="Ullu E."/>
            <person name="Barry J.D."/>
            <person name="Fairlamb A.H."/>
            <person name="Opperdoes F."/>
            <person name="Barrell B.G."/>
            <person name="Donelson J.E."/>
            <person name="Hall N."/>
            <person name="Fraser C.M."/>
            <person name="Melville S.E."/>
            <person name="El-Sayed N.M."/>
        </authorList>
    </citation>
    <scope>NUCLEOTIDE SEQUENCE [LARGE SCALE GENOMIC DNA]</scope>
    <source>
        <strain evidence="3 4">927/4 GUTat10.1</strain>
    </source>
</reference>
<dbReference type="GO" id="GO:0020018">
    <property type="term" value="C:ciliary pocket membrane"/>
    <property type="evidence" value="ECO:0000314"/>
    <property type="project" value="GeneDB"/>
</dbReference>
<dbReference type="Pfam" id="PF14779">
    <property type="entry name" value="BBS1"/>
    <property type="match status" value="1"/>
</dbReference>
<dbReference type="GO" id="GO:0036064">
    <property type="term" value="C:ciliary basal body"/>
    <property type="evidence" value="ECO:0000314"/>
    <property type="project" value="GeneDB"/>
</dbReference>
<name>Q38DU9_TRYB2</name>
<dbReference type="RefSeq" id="XP_827351.1">
    <property type="nucleotide sequence ID" value="XM_822258.1"/>
</dbReference>
<dbReference type="GO" id="GO:0005113">
    <property type="term" value="F:patched binding"/>
    <property type="evidence" value="ECO:0000318"/>
    <property type="project" value="GO_Central"/>
</dbReference>
<dbReference type="GO" id="GO:0005815">
    <property type="term" value="C:microtubule organizing center"/>
    <property type="evidence" value="ECO:0000318"/>
    <property type="project" value="GO_Central"/>
</dbReference>
<dbReference type="PANTHER" id="PTHR20870:SF0">
    <property type="entry name" value="BARDET-BIEDL SYNDROME 1 PROTEIN"/>
    <property type="match status" value="1"/>
</dbReference>
<dbReference type="PHI-base" id="PHI:5417"/>
<gene>
    <name evidence="3" type="ORF">Tb09.211.2080</name>
</gene>
<dbReference type="InterPro" id="IPR036322">
    <property type="entry name" value="WD40_repeat_dom_sf"/>
</dbReference>
<keyword evidence="4" id="KW-1185">Reference proteome</keyword>
<protein>
    <submittedName>
        <fullName evidence="3">Uncharacterized protein</fullName>
    </submittedName>
</protein>
<dbReference type="Pfam" id="PF23304">
    <property type="entry name" value="GAE_BBS1"/>
    <property type="match status" value="1"/>
</dbReference>
<dbReference type="STRING" id="185431.Q38DU9"/>
<reference evidence="3 4" key="1">
    <citation type="journal article" date="2005" name="Science">
        <title>Comparative genomics of trypanosomatid parasitic protozoa.</title>
        <authorList>
            <person name="El-Sayed N.M."/>
            <person name="Myler P.J."/>
            <person name="Blandin G."/>
            <person name="Berriman M."/>
            <person name="Crabtree J."/>
            <person name="Aggarwal G."/>
            <person name="Caler E."/>
            <person name="Renauld H."/>
            <person name="Worthey E.A."/>
            <person name="Hertz-Fowler C."/>
            <person name="Ghedin E."/>
            <person name="Peacock C."/>
            <person name="Bartholomeu D.C."/>
            <person name="Haas B.J."/>
            <person name="Tran A.N."/>
            <person name="Wortman J.R."/>
            <person name="Alsmark U.C."/>
            <person name="Angiuoli S."/>
            <person name="Anupama A."/>
            <person name="Badger J."/>
            <person name="Bringaud F."/>
            <person name="Cadag E."/>
            <person name="Carlton J.M."/>
            <person name="Cerqueira G.C."/>
            <person name="Creasy T."/>
            <person name="Delcher A.L."/>
            <person name="Djikeng A."/>
            <person name="Embley T.M."/>
            <person name="Hauser C."/>
            <person name="Ivens A.C."/>
            <person name="Kummerfeld S.K."/>
            <person name="Pereira-Leal J.B."/>
            <person name="Nilsson D."/>
            <person name="Peterson J."/>
            <person name="Salzberg S.L."/>
            <person name="Shallom J."/>
            <person name="Silva J.C."/>
            <person name="Sundaram J."/>
            <person name="Westenberger S."/>
            <person name="White O."/>
            <person name="Melville S.E."/>
            <person name="Donelson J.E."/>
            <person name="Andersson B."/>
            <person name="Stuart K.D."/>
            <person name="Hall N."/>
        </authorList>
    </citation>
    <scope>NUCLEOTIDE SEQUENCE [LARGE SCALE GENOMIC DNA]</scope>
    <source>
        <strain evidence="3 4">927/4 GUTat10.1</strain>
    </source>
</reference>
<evidence type="ECO:0000313" key="4">
    <source>
        <dbReference type="Proteomes" id="UP000008524"/>
    </source>
</evidence>
<evidence type="ECO:0000259" key="1">
    <source>
        <dbReference type="Pfam" id="PF14779"/>
    </source>
</evidence>
<dbReference type="OrthoDB" id="10259809at2759"/>
<dbReference type="GO" id="GO:0005119">
    <property type="term" value="F:smoothened binding"/>
    <property type="evidence" value="ECO:0000318"/>
    <property type="project" value="GO_Central"/>
</dbReference>
<dbReference type="Proteomes" id="UP000008524">
    <property type="component" value="Chromosome 9"/>
</dbReference>
<dbReference type="SUPFAM" id="SSF50978">
    <property type="entry name" value="WD40 repeat-like"/>
    <property type="match status" value="1"/>
</dbReference>
<accession>Q38DU9</accession>
<dbReference type="IntAct" id="Q38DU9">
    <property type="interactions" value="1"/>
</dbReference>
<proteinExistence type="predicted"/>
<dbReference type="InParanoid" id="Q38DU9"/>
<evidence type="ECO:0000313" key="3">
    <source>
        <dbReference type="EMBL" id="EAN77021.1"/>
    </source>
</evidence>
<dbReference type="GO" id="GO:0033572">
    <property type="term" value="P:transferrin transport"/>
    <property type="evidence" value="ECO:0000315"/>
    <property type="project" value="GeneDB"/>
</dbReference>
<dbReference type="InterPro" id="IPR028784">
    <property type="entry name" value="BBS1"/>
</dbReference>
<dbReference type="InterPro" id="IPR056419">
    <property type="entry name" value="GAE_BBS1"/>
</dbReference>
<feature type="domain" description="Bardet-Biedl syndrome 1 protein GAE" evidence="2">
    <location>
        <begin position="502"/>
        <end position="602"/>
    </location>
</feature>
<dbReference type="InterPro" id="IPR032728">
    <property type="entry name" value="BBS1_N"/>
</dbReference>
<dbReference type="GO" id="GO:0034464">
    <property type="term" value="C:BBSome"/>
    <property type="evidence" value="ECO:0000353"/>
    <property type="project" value="GeneDB"/>
</dbReference>
<dbReference type="GO" id="GO:0006907">
    <property type="term" value="P:pinocytosis"/>
    <property type="evidence" value="ECO:0000266"/>
    <property type="project" value="GeneDB"/>
</dbReference>
<sequence>MPFFSLDRLFIVMRREQLGRNHAEKNQQKEFWIFAFRDRLAGLQAFSNCVEVADIYGNGDNKLIVADASKTLKIYDGTSLSEEIRLSAVPSAITVVFAEAGDDQHLPVIAVSCGPDVFMYRKMKPLYRFTVPCVELDEVDVSVWEQLRNGNISAAEACTRLKERRMAGVKLSTRSADLLALQGTEERERFVQYHKTKPLSEQDVVTCISSLSLDRVEDGGRSCLVIGTETRHIYVLAEKFTGVHHRVRLPGVPTCIVSLGSFRVDYRIVVACRDGCVYTVKNGELADYSIHSDGAIVQIALCENLVAVATTQNTLSYYKLKGKCEMRVFLPSPITGIATLLDSASGKARGVIVALKSGMVRVYVGKTLLHEAQVYGRVTAMKFGRYGREDAALILVMQNGTLVVEMLHRNASFECKRNQDSGPPGEQDVPIPVPPLTNVFVAQAERERAYSIDMHRLFQRDLTMLRLTTAKAYLSLLSDTHKPAVSPKKTAAPAVPMLGNSVRMITSVQGLGPVFRIRAKIQNISKGVLRDLSLVVSCSCTTYKISNSILCVPFLLPSTVSTCEVLVERLDDNAIDEGICLSVTSSHSLSTLAAVDVRLPDAGFIEDNS</sequence>
<dbReference type="PANTHER" id="PTHR20870">
    <property type="entry name" value="BARDET-BIEDL SYNDROME 1 PROTEIN"/>
    <property type="match status" value="1"/>
</dbReference>
<dbReference type="GO" id="GO:0005737">
    <property type="term" value="C:cytoplasm"/>
    <property type="evidence" value="ECO:0000314"/>
    <property type="project" value="GeneDB"/>
</dbReference>
<dbReference type="GeneID" id="3660808"/>
<feature type="domain" description="Bardet-Biedl syndrome 1 N-terminal" evidence="1">
    <location>
        <begin position="32"/>
        <end position="281"/>
    </location>
</feature>
<dbReference type="GO" id="GO:0043130">
    <property type="term" value="F:ubiquitin binding"/>
    <property type="evidence" value="ECO:0000314"/>
    <property type="project" value="GeneDB"/>
</dbReference>
<dbReference type="GO" id="GO:0030665">
    <property type="term" value="C:clathrin-coated vesicle membrane"/>
    <property type="evidence" value="ECO:0000314"/>
    <property type="project" value="GeneDB"/>
</dbReference>
<dbReference type="GO" id="GO:0005930">
    <property type="term" value="C:axoneme"/>
    <property type="evidence" value="ECO:0000318"/>
    <property type="project" value="GO_Central"/>
</dbReference>
<evidence type="ECO:0000259" key="2">
    <source>
        <dbReference type="Pfam" id="PF23304"/>
    </source>
</evidence>
<dbReference type="OMA" id="HADRRHY"/>
<dbReference type="KEGG" id="tbr:Tb09.211.2080"/>
<dbReference type="EMBL" id="CM000207">
    <property type="protein sequence ID" value="EAN77021.1"/>
    <property type="molecule type" value="Genomic_DNA"/>
</dbReference>
<dbReference type="eggNOG" id="ENOG502QS2X">
    <property type="taxonomic scope" value="Eukaryota"/>
</dbReference>
<dbReference type="GO" id="GO:1905515">
    <property type="term" value="P:non-motile cilium assembly"/>
    <property type="evidence" value="ECO:0000318"/>
    <property type="project" value="GO_Central"/>
</dbReference>
<dbReference type="GO" id="GO:0061512">
    <property type="term" value="P:protein localization to cilium"/>
    <property type="evidence" value="ECO:0000318"/>
    <property type="project" value="GO_Central"/>
</dbReference>
<dbReference type="PaxDb" id="5691-EAN77021"/>
<organism evidence="3 4">
    <name type="scientific">Trypanosoma brucei brucei (strain 927/4 GUTat10.1)</name>
    <dbReference type="NCBI Taxonomy" id="185431"/>
    <lineage>
        <taxon>Eukaryota</taxon>
        <taxon>Discoba</taxon>
        <taxon>Euglenozoa</taxon>
        <taxon>Kinetoplastea</taxon>
        <taxon>Metakinetoplastina</taxon>
        <taxon>Trypanosomatida</taxon>
        <taxon>Trypanosomatidae</taxon>
        <taxon>Trypanosoma</taxon>
    </lineage>
</organism>
<dbReference type="AlphaFoldDB" id="Q38DU9"/>